<evidence type="ECO:0000313" key="2">
    <source>
        <dbReference type="EMBL" id="AFU57781.1"/>
    </source>
</evidence>
<dbReference type="InParanoid" id="K0I917"/>
<dbReference type="InterPro" id="IPR001789">
    <property type="entry name" value="Sig_transdc_resp-reg_receiver"/>
</dbReference>
<dbReference type="InterPro" id="IPR011006">
    <property type="entry name" value="CheY-like_superfamily"/>
</dbReference>
<dbReference type="Gene3D" id="3.40.50.2300">
    <property type="match status" value="1"/>
</dbReference>
<dbReference type="Proteomes" id="UP000008037">
    <property type="component" value="Chromosome"/>
</dbReference>
<dbReference type="GO" id="GO:0000160">
    <property type="term" value="P:phosphorelay signal transduction system"/>
    <property type="evidence" value="ECO:0007669"/>
    <property type="project" value="InterPro"/>
</dbReference>
<evidence type="ECO:0000313" key="3">
    <source>
        <dbReference type="Proteomes" id="UP000008037"/>
    </source>
</evidence>
<protein>
    <submittedName>
        <fullName evidence="2">Putative response regulator receiver protein</fullName>
    </submittedName>
</protein>
<dbReference type="AlphaFoldDB" id="K0I917"/>
<evidence type="ECO:0000259" key="1">
    <source>
        <dbReference type="PROSITE" id="PS50110"/>
    </source>
</evidence>
<proteinExistence type="predicted"/>
<dbReference type="STRING" id="1237085.Ngar_c08390"/>
<dbReference type="BioCyc" id="CNIT1237085:G1324-837-MONOMER"/>
<dbReference type="PROSITE" id="PS50110">
    <property type="entry name" value="RESPONSE_REGULATORY"/>
    <property type="match status" value="1"/>
</dbReference>
<accession>K0I917</accession>
<organism evidence="2 3">
    <name type="scientific">Nitrososphaera gargensis (strain Ga9.2)</name>
    <dbReference type="NCBI Taxonomy" id="1237085"/>
    <lineage>
        <taxon>Archaea</taxon>
        <taxon>Nitrososphaerota</taxon>
        <taxon>Nitrososphaeria</taxon>
        <taxon>Nitrososphaerales</taxon>
        <taxon>Nitrososphaeraceae</taxon>
        <taxon>Nitrososphaera</taxon>
    </lineage>
</organism>
<dbReference type="HOGENOM" id="CLU_204995_0_0_2"/>
<sequence>MRMPGMNGFELARKVKAANPEIKIFLMSAFELSISEFEKVLPSIKVNGMLEKPVSMHMLVSLIVKQL</sequence>
<dbReference type="EMBL" id="CP002408">
    <property type="protein sequence ID" value="AFU57781.1"/>
    <property type="molecule type" value="Genomic_DNA"/>
</dbReference>
<name>K0I917_NITGG</name>
<dbReference type="Pfam" id="PF00072">
    <property type="entry name" value="Response_reg"/>
    <property type="match status" value="1"/>
</dbReference>
<dbReference type="SUPFAM" id="SSF52172">
    <property type="entry name" value="CheY-like"/>
    <property type="match status" value="1"/>
</dbReference>
<dbReference type="KEGG" id="nga:Ngar_c08390"/>
<gene>
    <name evidence="2" type="ordered locus">Ngar_c08390</name>
</gene>
<reference evidence="2 3" key="1">
    <citation type="journal article" date="2012" name="Environ. Microbiol.">
        <title>The genome of the ammonia-oxidizing Candidatus Nitrososphaera gargensis: insights into metabolic versatility and environmental adaptations.</title>
        <authorList>
            <person name="Spang A."/>
            <person name="Poehlein A."/>
            <person name="Offre P."/>
            <person name="Zumbragel S."/>
            <person name="Haider S."/>
            <person name="Rychlik N."/>
            <person name="Nowka B."/>
            <person name="Schmeisser C."/>
            <person name="Lebedeva E.V."/>
            <person name="Rattei T."/>
            <person name="Bohm C."/>
            <person name="Schmid M."/>
            <person name="Galushko A."/>
            <person name="Hatzenpichler R."/>
            <person name="Weinmaier T."/>
            <person name="Daniel R."/>
            <person name="Schleper C."/>
            <person name="Spieck E."/>
            <person name="Streit W."/>
            <person name="Wagner M."/>
        </authorList>
    </citation>
    <scope>NUCLEOTIDE SEQUENCE [LARGE SCALE GENOMIC DNA]</scope>
    <source>
        <strain evidence="3">Ga9.2</strain>
    </source>
</reference>
<feature type="domain" description="Response regulatory" evidence="1">
    <location>
        <begin position="1"/>
        <end position="67"/>
    </location>
</feature>
<keyword evidence="3" id="KW-1185">Reference proteome</keyword>